<evidence type="ECO:0000313" key="1">
    <source>
        <dbReference type="EMBL" id="GEC17526.1"/>
    </source>
</evidence>
<reference evidence="1 2" key="1">
    <citation type="submission" date="2019-06" db="EMBL/GenBank/DDBJ databases">
        <title>Whole genome shotgun sequence of Nitrobacter winogradskyi NBRC 14297.</title>
        <authorList>
            <person name="Hosoyama A."/>
            <person name="Uohara A."/>
            <person name="Ohji S."/>
            <person name="Ichikawa N."/>
        </authorList>
    </citation>
    <scope>NUCLEOTIDE SEQUENCE [LARGE SCALE GENOMIC DNA]</scope>
    <source>
        <strain evidence="1 2">NBRC 14297</strain>
    </source>
</reference>
<dbReference type="Proteomes" id="UP000318825">
    <property type="component" value="Unassembled WGS sequence"/>
</dbReference>
<sequence>MVWNKVFTAETFDFRGRLNFCRFDECTFVECTVLIDADTEQIAFTGCTFKDCNINAIEVDEARGIASNDNTFERPLDEQRQTLHA</sequence>
<evidence type="ECO:0000313" key="2">
    <source>
        <dbReference type="Proteomes" id="UP000318825"/>
    </source>
</evidence>
<organism evidence="1 2">
    <name type="scientific">Nitrobacter winogradskyi</name>
    <name type="common">Nitrobacter agilis</name>
    <dbReference type="NCBI Taxonomy" id="913"/>
    <lineage>
        <taxon>Bacteria</taxon>
        <taxon>Pseudomonadati</taxon>
        <taxon>Pseudomonadota</taxon>
        <taxon>Alphaproteobacteria</taxon>
        <taxon>Hyphomicrobiales</taxon>
        <taxon>Nitrobacteraceae</taxon>
        <taxon>Nitrobacter</taxon>
    </lineage>
</organism>
<comment type="caution">
    <text evidence="1">The sequence shown here is derived from an EMBL/GenBank/DDBJ whole genome shotgun (WGS) entry which is preliminary data.</text>
</comment>
<dbReference type="EMBL" id="BJNF01000115">
    <property type="protein sequence ID" value="GEC17526.1"/>
    <property type="molecule type" value="Genomic_DNA"/>
</dbReference>
<evidence type="ECO:0008006" key="3">
    <source>
        <dbReference type="Google" id="ProtNLM"/>
    </source>
</evidence>
<accession>A0A4Y3WJJ7</accession>
<name>A0A4Y3WJJ7_NITWI</name>
<dbReference type="AlphaFoldDB" id="A0A4Y3WJJ7"/>
<protein>
    <recommendedName>
        <fullName evidence="3">Pentapeptide repeat protein</fullName>
    </recommendedName>
</protein>
<proteinExistence type="predicted"/>
<gene>
    <name evidence="1" type="ORF">NWI01_34180</name>
</gene>
<dbReference type="RefSeq" id="WP_244613875.1">
    <property type="nucleotide sequence ID" value="NZ_BJNF01000115.1"/>
</dbReference>